<proteinExistence type="predicted"/>
<evidence type="ECO:0000313" key="3">
    <source>
        <dbReference type="Proteomes" id="UP000186922"/>
    </source>
</evidence>
<dbReference type="Proteomes" id="UP000186922">
    <property type="component" value="Unassembled WGS sequence"/>
</dbReference>
<sequence length="166" mass="18460">MAKRRPLPGSDRCKSHQKQDFLRSYIELIVVDIVKDVQFPVDDFIDVSSPFAAEEPEPALALSQGPTGARDRRHVAVVAAQKEISRIAEALPYIVQLDELGYVVAKDLQVKAAQQLGSDTPLSTFGMRLGRALRMAFPDGGFAEQKIPKRPCDDRQPEGYKDLRLV</sequence>
<comment type="caution">
    <text evidence="2">The sequence shown here is derived from an EMBL/GenBank/DDBJ whole genome shotgun (WGS) entry which is preliminary data.</text>
</comment>
<keyword evidence="3" id="KW-1185">Reference proteome</keyword>
<feature type="region of interest" description="Disordered" evidence="1">
    <location>
        <begin position="142"/>
        <end position="166"/>
    </location>
</feature>
<accession>A0A1D1VCD1</accession>
<name>A0A1D1VCD1_RAMVA</name>
<evidence type="ECO:0000313" key="2">
    <source>
        <dbReference type="EMBL" id="GAU99294.1"/>
    </source>
</evidence>
<feature type="compositionally biased region" description="Basic and acidic residues" evidence="1">
    <location>
        <begin position="146"/>
        <end position="166"/>
    </location>
</feature>
<gene>
    <name evidence="2" type="primary">RvY_10319-1</name>
    <name evidence="2" type="synonym">RvY_10319.1</name>
    <name evidence="2" type="ORF">RvY_10319</name>
</gene>
<dbReference type="AlphaFoldDB" id="A0A1D1VCD1"/>
<organism evidence="2 3">
    <name type="scientific">Ramazzottius varieornatus</name>
    <name type="common">Water bear</name>
    <name type="synonym">Tardigrade</name>
    <dbReference type="NCBI Taxonomy" id="947166"/>
    <lineage>
        <taxon>Eukaryota</taxon>
        <taxon>Metazoa</taxon>
        <taxon>Ecdysozoa</taxon>
        <taxon>Tardigrada</taxon>
        <taxon>Eutardigrada</taxon>
        <taxon>Parachela</taxon>
        <taxon>Hypsibioidea</taxon>
        <taxon>Ramazzottiidae</taxon>
        <taxon>Ramazzottius</taxon>
    </lineage>
</organism>
<dbReference type="EMBL" id="BDGG01000005">
    <property type="protein sequence ID" value="GAU99294.1"/>
    <property type="molecule type" value="Genomic_DNA"/>
</dbReference>
<protein>
    <submittedName>
        <fullName evidence="2">Uncharacterized protein</fullName>
    </submittedName>
</protein>
<reference evidence="2 3" key="1">
    <citation type="journal article" date="2016" name="Nat. Commun.">
        <title>Extremotolerant tardigrade genome and improved radiotolerance of human cultured cells by tardigrade-unique protein.</title>
        <authorList>
            <person name="Hashimoto T."/>
            <person name="Horikawa D.D."/>
            <person name="Saito Y."/>
            <person name="Kuwahara H."/>
            <person name="Kozuka-Hata H."/>
            <person name="Shin-I T."/>
            <person name="Minakuchi Y."/>
            <person name="Ohishi K."/>
            <person name="Motoyama A."/>
            <person name="Aizu T."/>
            <person name="Enomoto A."/>
            <person name="Kondo K."/>
            <person name="Tanaka S."/>
            <person name="Hara Y."/>
            <person name="Koshikawa S."/>
            <person name="Sagara H."/>
            <person name="Miura T."/>
            <person name="Yokobori S."/>
            <person name="Miyagawa K."/>
            <person name="Suzuki Y."/>
            <person name="Kubo T."/>
            <person name="Oyama M."/>
            <person name="Kohara Y."/>
            <person name="Fujiyama A."/>
            <person name="Arakawa K."/>
            <person name="Katayama T."/>
            <person name="Toyoda A."/>
            <person name="Kunieda T."/>
        </authorList>
    </citation>
    <scope>NUCLEOTIDE SEQUENCE [LARGE SCALE GENOMIC DNA]</scope>
    <source>
        <strain evidence="2 3">YOKOZUNA-1</strain>
    </source>
</reference>
<evidence type="ECO:0000256" key="1">
    <source>
        <dbReference type="SAM" id="MobiDB-lite"/>
    </source>
</evidence>